<evidence type="ECO:0000313" key="3">
    <source>
        <dbReference type="EMBL" id="UWQ52848.1"/>
    </source>
</evidence>
<accession>A0A9Q9HDN8</accession>
<dbReference type="Gene3D" id="1.40.20.10">
    <property type="entry name" value="CHAD domain"/>
    <property type="match status" value="1"/>
</dbReference>
<dbReference type="PROSITE" id="PS51708">
    <property type="entry name" value="CHAD"/>
    <property type="match status" value="1"/>
</dbReference>
<dbReference type="PANTHER" id="PTHR39339:SF1">
    <property type="entry name" value="CHAD DOMAIN-CONTAINING PROTEIN"/>
    <property type="match status" value="1"/>
</dbReference>
<name>A0A9Q9HDN8_LEICA</name>
<gene>
    <name evidence="3" type="ORF">K3721_12575</name>
</gene>
<feature type="region of interest" description="Disordered" evidence="1">
    <location>
        <begin position="1"/>
        <end position="21"/>
    </location>
</feature>
<evidence type="ECO:0000313" key="4">
    <source>
        <dbReference type="Proteomes" id="UP001058713"/>
    </source>
</evidence>
<evidence type="ECO:0000256" key="1">
    <source>
        <dbReference type="SAM" id="MobiDB-lite"/>
    </source>
</evidence>
<reference evidence="3" key="1">
    <citation type="submission" date="2021-08" db="EMBL/GenBank/DDBJ databases">
        <authorList>
            <person name="Nwanade C."/>
            <person name="Wang M."/>
            <person name="Masoudi A."/>
            <person name="Yu Z."/>
            <person name="Liu J."/>
        </authorList>
    </citation>
    <scope>NUCLEOTIDE SEQUENCE</scope>
    <source>
        <strain evidence="3">S122</strain>
    </source>
</reference>
<feature type="domain" description="CHAD" evidence="2">
    <location>
        <begin position="217"/>
        <end position="505"/>
    </location>
</feature>
<proteinExistence type="predicted"/>
<sequence>MVGAVSAPDPFPETQPDPNDMAEAGQLFLLQPPAEGAMKLAGRRGGLQIRKRNKGKLAKFTAWDCFDGSIRSSGRLLVERGSKLHLLGPGYVLTQSAKRTGNFLHNLRAGPVKDALSGLFPLRCLLPAASGRLARRRYRFNWKQAGRGAMVRWHFSGAFGSISLVEVLAEPGEPRDAAVQLLAALGAEPAVPGDLYALLAPGRPVYMLKPPVPLAPEQPALEAAAAIIRSCLGVARQNEPGIAADHDTEFLHDYRISLRRIRSVLSLFQGVFTARDAARLKQAFSGLMDATGRLRDLDVYLLQREGFYARVPEQLHPGLDAMFRAFEAERQQGHQRFAQYLAGVRYKRQLTALQAEFAETAVIAPGPKAGRPALQLAQMLIWKRYSKVCRIAAGITADTPDSEVHELRINCKKLRYLMELFEPLFESAELKAVLKPLKRLQNTLGDFNDCSVQQAALLKFAGSPAATREIALSAGALIAVLHQNQRDARAMVEEKFQSFDSPKTQRRFRAMFSG</sequence>
<dbReference type="InterPro" id="IPR007899">
    <property type="entry name" value="CHAD_dom"/>
</dbReference>
<dbReference type="PANTHER" id="PTHR39339">
    <property type="entry name" value="SLR1444 PROTEIN"/>
    <property type="match status" value="1"/>
</dbReference>
<organism evidence="3 4">
    <name type="scientific">Leisingera caerulea</name>
    <name type="common">Phaeobacter caeruleus</name>
    <dbReference type="NCBI Taxonomy" id="506591"/>
    <lineage>
        <taxon>Bacteria</taxon>
        <taxon>Pseudomonadati</taxon>
        <taxon>Pseudomonadota</taxon>
        <taxon>Alphaproteobacteria</taxon>
        <taxon>Rhodobacterales</taxon>
        <taxon>Roseobacteraceae</taxon>
        <taxon>Leisingera</taxon>
    </lineage>
</organism>
<dbReference type="Pfam" id="PF05235">
    <property type="entry name" value="CHAD"/>
    <property type="match status" value="1"/>
</dbReference>
<dbReference type="SMART" id="SM00880">
    <property type="entry name" value="CHAD"/>
    <property type="match status" value="1"/>
</dbReference>
<dbReference type="AlphaFoldDB" id="A0A9Q9HDN8"/>
<dbReference type="InterPro" id="IPR038186">
    <property type="entry name" value="CHAD_dom_sf"/>
</dbReference>
<dbReference type="RefSeq" id="WP_259970596.1">
    <property type="nucleotide sequence ID" value="NZ_CP081070.1"/>
</dbReference>
<evidence type="ECO:0000259" key="2">
    <source>
        <dbReference type="PROSITE" id="PS51708"/>
    </source>
</evidence>
<dbReference type="EMBL" id="CP081070">
    <property type="protein sequence ID" value="UWQ52848.1"/>
    <property type="molecule type" value="Genomic_DNA"/>
</dbReference>
<protein>
    <submittedName>
        <fullName evidence="3">CHAD domain-containing protein</fullName>
    </submittedName>
</protein>
<dbReference type="Proteomes" id="UP001058713">
    <property type="component" value="Chromosome"/>
</dbReference>
<dbReference type="KEGG" id="lcae:K3721_12575"/>